<organism evidence="5 6">
    <name type="scientific">Paraperlucidibaca baekdonensis</name>
    <dbReference type="NCBI Taxonomy" id="748120"/>
    <lineage>
        <taxon>Bacteria</taxon>
        <taxon>Pseudomonadati</taxon>
        <taxon>Pseudomonadota</taxon>
        <taxon>Gammaproteobacteria</taxon>
        <taxon>Moraxellales</taxon>
        <taxon>Moraxellaceae</taxon>
        <taxon>Paraperlucidibaca</taxon>
    </lineage>
</organism>
<name>A0A3E0H9G6_9GAMM</name>
<keyword evidence="1 4" id="KW-0963">Cytoplasm</keyword>
<dbReference type="AlphaFoldDB" id="A0A3E0H9G6"/>
<dbReference type="RefSeq" id="WP_116207214.1">
    <property type="nucleotide sequence ID" value="NZ_QUNR01000001.1"/>
</dbReference>
<evidence type="ECO:0000256" key="2">
    <source>
        <dbReference type="ARBA" id="ARBA00022688"/>
    </source>
</evidence>
<keyword evidence="2 4" id="KW-0831">Ubiquinone biosynthesis</keyword>
<comment type="caution">
    <text evidence="5">The sequence shown here is derived from an EMBL/GenBank/DDBJ whole genome shotgun (WGS) entry which is preliminary data.</text>
</comment>
<comment type="function">
    <text evidence="4">Removes the pyruvyl group from chorismate, with concomitant aromatization of the ring, to provide 4-hydroxybenzoate (4HB) for the ubiquinone pathway.</text>
</comment>
<dbReference type="HAMAP" id="MF_01632">
    <property type="entry name" value="UbiC"/>
    <property type="match status" value="1"/>
</dbReference>
<feature type="binding site" evidence="4">
    <location>
        <position position="123"/>
    </location>
    <ligand>
        <name>substrate</name>
    </ligand>
</feature>
<sequence>MQNSQSKWSHPHRWQHASLTLRQPSHRALRSWLAEPGSLTARLAALAHALGGELRITVVHEGWHLPRAEEARALGLRRGEFAWIREVVLSGLNQPWVQARSVLPRDSLQGLNRRLTRLGTQSLGSLLFRDPALVRGRIYYARLMLPSTSNQQTPVWARRSRFILRGRAVLVAEAFLPALLAASAMTETRKP</sequence>
<gene>
    <name evidence="4" type="primary">ubiC</name>
    <name evidence="5" type="ORF">DFR26_0349</name>
</gene>
<keyword evidence="3 4" id="KW-0456">Lyase</keyword>
<evidence type="ECO:0000313" key="5">
    <source>
        <dbReference type="EMBL" id="REH40150.1"/>
    </source>
</evidence>
<evidence type="ECO:0000256" key="3">
    <source>
        <dbReference type="ARBA" id="ARBA00023239"/>
    </source>
</evidence>
<evidence type="ECO:0000313" key="6">
    <source>
        <dbReference type="Proteomes" id="UP000256774"/>
    </source>
</evidence>
<dbReference type="Pfam" id="PF04345">
    <property type="entry name" value="Chor_lyase"/>
    <property type="match status" value="1"/>
</dbReference>
<dbReference type="GO" id="GO:0008813">
    <property type="term" value="F:chorismate lyase activity"/>
    <property type="evidence" value="ECO:0007669"/>
    <property type="project" value="UniProtKB-UniRule"/>
</dbReference>
<dbReference type="UniPathway" id="UPA00232"/>
<dbReference type="EC" id="4.1.3.40" evidence="4"/>
<feature type="binding site" evidence="4">
    <location>
        <position position="173"/>
    </location>
    <ligand>
        <name>substrate</name>
    </ligand>
</feature>
<dbReference type="GO" id="GO:0005829">
    <property type="term" value="C:cytosol"/>
    <property type="evidence" value="ECO:0007669"/>
    <property type="project" value="TreeGrafter"/>
</dbReference>
<reference evidence="5 6" key="1">
    <citation type="submission" date="2018-08" db="EMBL/GenBank/DDBJ databases">
        <title>Genomic Encyclopedia of Type Strains, Phase IV (KMG-IV): sequencing the most valuable type-strain genomes for metagenomic binning, comparative biology and taxonomic classification.</title>
        <authorList>
            <person name="Goeker M."/>
        </authorList>
    </citation>
    <scope>NUCLEOTIDE SEQUENCE [LARGE SCALE GENOMIC DNA]</scope>
    <source>
        <strain evidence="5 6">DSM 26022</strain>
    </source>
</reference>
<comment type="caution">
    <text evidence="4">Lacks conserved residue(s) required for the propagation of feature annotation.</text>
</comment>
<comment type="subcellular location">
    <subcellularLocation>
        <location evidence="4">Cytoplasm</location>
    </subcellularLocation>
</comment>
<dbReference type="Proteomes" id="UP000256774">
    <property type="component" value="Unassembled WGS sequence"/>
</dbReference>
<protein>
    <recommendedName>
        <fullName evidence="4">Probable chorismate pyruvate-lyase</fullName>
        <shortName evidence="4">CL</shortName>
        <shortName evidence="4">CPL</shortName>
        <ecNumber evidence="4">4.1.3.40</ecNumber>
    </recommendedName>
</protein>
<proteinExistence type="inferred from homology"/>
<dbReference type="GO" id="GO:0006744">
    <property type="term" value="P:ubiquinone biosynthetic process"/>
    <property type="evidence" value="ECO:0007669"/>
    <property type="project" value="UniProtKB-UniRule"/>
</dbReference>
<keyword evidence="4" id="KW-0670">Pyruvate</keyword>
<dbReference type="Gene3D" id="3.40.1410.10">
    <property type="entry name" value="Chorismate lyase-like"/>
    <property type="match status" value="1"/>
</dbReference>
<feature type="binding site" evidence="4">
    <location>
        <position position="85"/>
    </location>
    <ligand>
        <name>substrate</name>
    </ligand>
</feature>
<keyword evidence="6" id="KW-1185">Reference proteome</keyword>
<dbReference type="GO" id="GO:0042866">
    <property type="term" value="P:pyruvate biosynthetic process"/>
    <property type="evidence" value="ECO:0007669"/>
    <property type="project" value="UniProtKB-UniRule"/>
</dbReference>
<evidence type="ECO:0000256" key="4">
    <source>
        <dbReference type="HAMAP-Rule" id="MF_01632"/>
    </source>
</evidence>
<dbReference type="EMBL" id="QUNR01000001">
    <property type="protein sequence ID" value="REH40150.1"/>
    <property type="molecule type" value="Genomic_DNA"/>
</dbReference>
<dbReference type="PANTHER" id="PTHR38683:SF1">
    <property type="entry name" value="CHORISMATE PYRUVATE-LYASE"/>
    <property type="match status" value="1"/>
</dbReference>
<accession>A0A3E0H9G6</accession>
<dbReference type="SUPFAM" id="SSF64288">
    <property type="entry name" value="Chorismate lyase-like"/>
    <property type="match status" value="1"/>
</dbReference>
<dbReference type="InterPro" id="IPR007440">
    <property type="entry name" value="Chorismate--pyruvate_lyase"/>
</dbReference>
<evidence type="ECO:0000256" key="1">
    <source>
        <dbReference type="ARBA" id="ARBA00022490"/>
    </source>
</evidence>
<dbReference type="InterPro" id="IPR028978">
    <property type="entry name" value="Chorismate_lyase_/UTRA_dom_sf"/>
</dbReference>
<comment type="catalytic activity">
    <reaction evidence="4">
        <text>chorismate = 4-hydroxybenzoate + pyruvate</text>
        <dbReference type="Rhea" id="RHEA:16505"/>
        <dbReference type="ChEBI" id="CHEBI:15361"/>
        <dbReference type="ChEBI" id="CHEBI:17879"/>
        <dbReference type="ChEBI" id="CHEBI:29748"/>
        <dbReference type="EC" id="4.1.3.40"/>
    </reaction>
</comment>
<comment type="similarity">
    <text evidence="4">Belongs to the UbiC family.</text>
</comment>
<dbReference type="OrthoDB" id="9789493at2"/>
<dbReference type="PANTHER" id="PTHR38683">
    <property type="entry name" value="CHORISMATE PYRUVATE-LYASE"/>
    <property type="match status" value="1"/>
</dbReference>
<comment type="pathway">
    <text evidence="4">Cofactor biosynthesis; ubiquinone biosynthesis.</text>
</comment>